<accession>A0A9D4MQF2</accession>
<dbReference type="EMBL" id="JAIWYP010000001">
    <property type="protein sequence ID" value="KAH3880300.1"/>
    <property type="molecule type" value="Genomic_DNA"/>
</dbReference>
<comment type="caution">
    <text evidence="1">The sequence shown here is derived from an EMBL/GenBank/DDBJ whole genome shotgun (WGS) entry which is preliminary data.</text>
</comment>
<dbReference type="AlphaFoldDB" id="A0A9D4MQF2"/>
<protein>
    <submittedName>
        <fullName evidence="1">Uncharacterized protein</fullName>
    </submittedName>
</protein>
<reference evidence="1" key="1">
    <citation type="journal article" date="2019" name="bioRxiv">
        <title>The Genome of the Zebra Mussel, Dreissena polymorpha: A Resource for Invasive Species Research.</title>
        <authorList>
            <person name="McCartney M.A."/>
            <person name="Auch B."/>
            <person name="Kono T."/>
            <person name="Mallez S."/>
            <person name="Zhang Y."/>
            <person name="Obille A."/>
            <person name="Becker A."/>
            <person name="Abrahante J.E."/>
            <person name="Garbe J."/>
            <person name="Badalamenti J.P."/>
            <person name="Herman A."/>
            <person name="Mangelson H."/>
            <person name="Liachko I."/>
            <person name="Sullivan S."/>
            <person name="Sone E.D."/>
            <person name="Koren S."/>
            <person name="Silverstein K.A.T."/>
            <person name="Beckman K.B."/>
            <person name="Gohl D.M."/>
        </authorList>
    </citation>
    <scope>NUCLEOTIDE SEQUENCE</scope>
    <source>
        <strain evidence="1">Duluth1</strain>
        <tissue evidence="1">Whole animal</tissue>
    </source>
</reference>
<evidence type="ECO:0000313" key="1">
    <source>
        <dbReference type="EMBL" id="KAH3880300.1"/>
    </source>
</evidence>
<evidence type="ECO:0000313" key="2">
    <source>
        <dbReference type="Proteomes" id="UP000828390"/>
    </source>
</evidence>
<keyword evidence="2" id="KW-1185">Reference proteome</keyword>
<name>A0A9D4MQF2_DREPO</name>
<organism evidence="1 2">
    <name type="scientific">Dreissena polymorpha</name>
    <name type="common">Zebra mussel</name>
    <name type="synonym">Mytilus polymorpha</name>
    <dbReference type="NCBI Taxonomy" id="45954"/>
    <lineage>
        <taxon>Eukaryota</taxon>
        <taxon>Metazoa</taxon>
        <taxon>Spiralia</taxon>
        <taxon>Lophotrochozoa</taxon>
        <taxon>Mollusca</taxon>
        <taxon>Bivalvia</taxon>
        <taxon>Autobranchia</taxon>
        <taxon>Heteroconchia</taxon>
        <taxon>Euheterodonta</taxon>
        <taxon>Imparidentia</taxon>
        <taxon>Neoheterodontei</taxon>
        <taxon>Myida</taxon>
        <taxon>Dreissenoidea</taxon>
        <taxon>Dreissenidae</taxon>
        <taxon>Dreissena</taxon>
    </lineage>
</organism>
<dbReference type="Proteomes" id="UP000828390">
    <property type="component" value="Unassembled WGS sequence"/>
</dbReference>
<sequence>SDEEEPVVPAAIPDLLERQQKADILEEFLLVDKVNEQDNYVYETDPYQKDMFSAEIWFSSIEEIDCYEEGKYTLRGLSKTN</sequence>
<proteinExistence type="predicted"/>
<gene>
    <name evidence="1" type="ORF">DPMN_004211</name>
</gene>
<feature type="non-terminal residue" evidence="1">
    <location>
        <position position="1"/>
    </location>
</feature>
<reference evidence="1" key="2">
    <citation type="submission" date="2020-11" db="EMBL/GenBank/DDBJ databases">
        <authorList>
            <person name="McCartney M.A."/>
            <person name="Auch B."/>
            <person name="Kono T."/>
            <person name="Mallez S."/>
            <person name="Becker A."/>
            <person name="Gohl D.M."/>
            <person name="Silverstein K.A.T."/>
            <person name="Koren S."/>
            <person name="Bechman K.B."/>
            <person name="Herman A."/>
            <person name="Abrahante J.E."/>
            <person name="Garbe J."/>
        </authorList>
    </citation>
    <scope>NUCLEOTIDE SEQUENCE</scope>
    <source>
        <strain evidence="1">Duluth1</strain>
        <tissue evidence="1">Whole animal</tissue>
    </source>
</reference>